<evidence type="ECO:0000256" key="1">
    <source>
        <dbReference type="SAM" id="MobiDB-lite"/>
    </source>
</evidence>
<sequence length="181" mass="20040">MAAAKKPPPHPHPHPRPLRGVILPPILKQWGGGGGETERGLEELREKLMGHLREAADRMELAVSASAPSTAAPEEEPTPPPSSSAARPWNLRARRGSGGVAAAEETRRRSGGWEGSEGRRARFSIELTAEEIEADIYALTESRPRRRPRKRPRIVQRRLDSLFPGLWLSEVSVDLYKVPDE</sequence>
<protein>
    <submittedName>
        <fullName evidence="2">Uncharacterized protein</fullName>
    </submittedName>
</protein>
<proteinExistence type="predicted"/>
<reference evidence="2" key="1">
    <citation type="submission" date="2020-07" db="EMBL/GenBank/DDBJ databases">
        <authorList>
            <person name="Lin J."/>
        </authorList>
    </citation>
    <scope>NUCLEOTIDE SEQUENCE</scope>
</reference>
<feature type="region of interest" description="Disordered" evidence="1">
    <location>
        <begin position="1"/>
        <end position="41"/>
    </location>
</feature>
<evidence type="ECO:0000313" key="2">
    <source>
        <dbReference type="EMBL" id="CAD1834682.1"/>
    </source>
</evidence>
<gene>
    <name evidence="2" type="ORF">CB5_LOCUS17893</name>
</gene>
<dbReference type="EMBL" id="LR862152">
    <property type="protein sequence ID" value="CAD1834682.1"/>
    <property type="molecule type" value="Genomic_DNA"/>
</dbReference>
<feature type="compositionally biased region" description="Basic residues" evidence="1">
    <location>
        <begin position="7"/>
        <end position="17"/>
    </location>
</feature>
<accession>A0A6V7PUZ9</accession>
<name>A0A6V7PUZ9_ANACO</name>
<dbReference type="InterPro" id="IPR012438">
    <property type="entry name" value="DUF1639"/>
</dbReference>
<dbReference type="AlphaFoldDB" id="A0A6V7PUZ9"/>
<dbReference type="PANTHER" id="PTHR33130:SF43">
    <property type="entry name" value="OS01G0688600 PROTEIN"/>
    <property type="match status" value="1"/>
</dbReference>
<feature type="region of interest" description="Disordered" evidence="1">
    <location>
        <begin position="53"/>
        <end position="118"/>
    </location>
</feature>
<dbReference type="Pfam" id="PF07797">
    <property type="entry name" value="DUF1639"/>
    <property type="match status" value="1"/>
</dbReference>
<dbReference type="PANTHER" id="PTHR33130">
    <property type="entry name" value="PUTATIVE (DUF1639)-RELATED"/>
    <property type="match status" value="1"/>
</dbReference>
<organism evidence="2">
    <name type="scientific">Ananas comosus var. bracteatus</name>
    <name type="common">red pineapple</name>
    <dbReference type="NCBI Taxonomy" id="296719"/>
    <lineage>
        <taxon>Eukaryota</taxon>
        <taxon>Viridiplantae</taxon>
        <taxon>Streptophyta</taxon>
        <taxon>Embryophyta</taxon>
        <taxon>Tracheophyta</taxon>
        <taxon>Spermatophyta</taxon>
        <taxon>Magnoliopsida</taxon>
        <taxon>Liliopsida</taxon>
        <taxon>Poales</taxon>
        <taxon>Bromeliaceae</taxon>
        <taxon>Bromelioideae</taxon>
        <taxon>Ananas</taxon>
    </lineage>
</organism>